<dbReference type="PROSITE" id="PS51450">
    <property type="entry name" value="LRR"/>
    <property type="match status" value="1"/>
</dbReference>
<dbReference type="GO" id="GO:0005524">
    <property type="term" value="F:ATP binding"/>
    <property type="evidence" value="ECO:0007669"/>
    <property type="project" value="UniProtKB-UniRule"/>
</dbReference>
<dbReference type="Gene3D" id="2.60.120.430">
    <property type="entry name" value="Galactose-binding lectin"/>
    <property type="match status" value="1"/>
</dbReference>
<comment type="caution">
    <text evidence="6">The sequence shown here is derived from an EMBL/GenBank/DDBJ whole genome shotgun (WGS) entry which is preliminary data.</text>
</comment>
<dbReference type="SUPFAM" id="SSF52058">
    <property type="entry name" value="L domain-like"/>
    <property type="match status" value="1"/>
</dbReference>
<sequence length="425" mass="47289">RFDRLWDPLSIKGAQNVSSVESIPRNNTQNLLPPVVMQTAAISKDTMNFSLAQSPTPQMTTSYFLVLYFAEIEALNGSESRIFDILINNETRFANISLEKNSSAREIAFQSETPLFDFTLQKAFHSTRGPLINAFEYFQLFVTKPATSSIDVDALAVVKQEFNIQNWVSDPCFLVPWEGVQCTNSSSAVRVSDINLSGKQLTTSIPPSLAQLTELIHLSLDNNHLTGALPNLSNLSKLETLHLQNNNLSGNVPEWLFELQNLRELFIENNNFSGVIPRQLLNRPTLQIRYSGNHYLCMNKGDCDLSSHSNRRKTKIILGSLLACGIALAFLLGIVVCRNNRRRNRSSVKILDHSTVLVPDSSKSHAFTPDEMLTATKNFSHKIGQGGFGSVFWGELPGGNQIAVKVLSLFSKQGVAQFLNEVMQI</sequence>
<evidence type="ECO:0000256" key="4">
    <source>
        <dbReference type="SAM" id="Phobius"/>
    </source>
</evidence>
<name>A0AA38L6T4_TAXCH</name>
<feature type="transmembrane region" description="Helical" evidence="4">
    <location>
        <begin position="316"/>
        <end position="337"/>
    </location>
</feature>
<feature type="domain" description="Malectin-like" evidence="5">
    <location>
        <begin position="2"/>
        <end position="139"/>
    </location>
</feature>
<dbReference type="InterPro" id="IPR017441">
    <property type="entry name" value="Protein_kinase_ATP_BS"/>
</dbReference>
<dbReference type="InterPro" id="IPR032675">
    <property type="entry name" value="LRR_dom_sf"/>
</dbReference>
<dbReference type="EMBL" id="JAHRHJ020000007">
    <property type="protein sequence ID" value="KAH9309980.1"/>
    <property type="molecule type" value="Genomic_DNA"/>
</dbReference>
<keyword evidence="7" id="KW-1185">Reference proteome</keyword>
<dbReference type="FunFam" id="3.80.10.10:FF:000383">
    <property type="entry name" value="Leucine-rich repeat receptor protein kinase EMS1"/>
    <property type="match status" value="1"/>
</dbReference>
<evidence type="ECO:0000256" key="1">
    <source>
        <dbReference type="ARBA" id="ARBA00004167"/>
    </source>
</evidence>
<evidence type="ECO:0000256" key="3">
    <source>
        <dbReference type="PROSITE-ProRule" id="PRU10141"/>
    </source>
</evidence>
<keyword evidence="4" id="KW-0812">Transmembrane</keyword>
<keyword evidence="3" id="KW-0547">Nucleotide-binding</keyword>
<organism evidence="6 7">
    <name type="scientific">Taxus chinensis</name>
    <name type="common">Chinese yew</name>
    <name type="synonym">Taxus wallichiana var. chinensis</name>
    <dbReference type="NCBI Taxonomy" id="29808"/>
    <lineage>
        <taxon>Eukaryota</taxon>
        <taxon>Viridiplantae</taxon>
        <taxon>Streptophyta</taxon>
        <taxon>Embryophyta</taxon>
        <taxon>Tracheophyta</taxon>
        <taxon>Spermatophyta</taxon>
        <taxon>Pinopsida</taxon>
        <taxon>Pinidae</taxon>
        <taxon>Conifers II</taxon>
        <taxon>Cupressales</taxon>
        <taxon>Taxaceae</taxon>
        <taxon>Taxus</taxon>
    </lineage>
</organism>
<evidence type="ECO:0000256" key="2">
    <source>
        <dbReference type="ARBA" id="ARBA00022737"/>
    </source>
</evidence>
<dbReference type="PANTHER" id="PTHR45631">
    <property type="entry name" value="OS07G0107800 PROTEIN-RELATED"/>
    <property type="match status" value="1"/>
</dbReference>
<keyword evidence="4" id="KW-0472">Membrane</keyword>
<dbReference type="PROSITE" id="PS00107">
    <property type="entry name" value="PROTEIN_KINASE_ATP"/>
    <property type="match status" value="1"/>
</dbReference>
<dbReference type="InterPro" id="IPR024788">
    <property type="entry name" value="Malectin-like_Carb-bd_dom"/>
</dbReference>
<evidence type="ECO:0000313" key="7">
    <source>
        <dbReference type="Proteomes" id="UP000824469"/>
    </source>
</evidence>
<dbReference type="Gene3D" id="3.30.200.20">
    <property type="entry name" value="Phosphorylase Kinase, domain 1"/>
    <property type="match status" value="1"/>
</dbReference>
<dbReference type="GO" id="GO:0016020">
    <property type="term" value="C:membrane"/>
    <property type="evidence" value="ECO:0007669"/>
    <property type="project" value="UniProtKB-SubCell"/>
</dbReference>
<evidence type="ECO:0000259" key="5">
    <source>
        <dbReference type="Pfam" id="PF12819"/>
    </source>
</evidence>
<comment type="subcellular location">
    <subcellularLocation>
        <location evidence="1">Membrane</location>
        <topology evidence="1">Single-pass membrane protein</topology>
    </subcellularLocation>
</comment>
<gene>
    <name evidence="6" type="ORF">KI387_037891</name>
</gene>
<dbReference type="Gene3D" id="3.80.10.10">
    <property type="entry name" value="Ribonuclease Inhibitor"/>
    <property type="match status" value="1"/>
</dbReference>
<dbReference type="AlphaFoldDB" id="A0AA38L6T4"/>
<keyword evidence="4" id="KW-1133">Transmembrane helix</keyword>
<dbReference type="OMA" id="HINEGQE"/>
<dbReference type="Pfam" id="PF12819">
    <property type="entry name" value="Malectin_like"/>
    <property type="match status" value="1"/>
</dbReference>
<dbReference type="InterPro" id="IPR001611">
    <property type="entry name" value="Leu-rich_rpt"/>
</dbReference>
<feature type="binding site" evidence="3">
    <location>
        <position position="405"/>
    </location>
    <ligand>
        <name>ATP</name>
        <dbReference type="ChEBI" id="CHEBI:30616"/>
    </ligand>
</feature>
<feature type="non-terminal residue" evidence="6">
    <location>
        <position position="425"/>
    </location>
</feature>
<dbReference type="Pfam" id="PF00560">
    <property type="entry name" value="LRR_1"/>
    <property type="match status" value="2"/>
</dbReference>
<proteinExistence type="predicted"/>
<accession>A0AA38L6T4</accession>
<protein>
    <recommendedName>
        <fullName evidence="5">Malectin-like domain-containing protein</fullName>
    </recommendedName>
</protein>
<evidence type="ECO:0000313" key="6">
    <source>
        <dbReference type="EMBL" id="KAH9309980.1"/>
    </source>
</evidence>
<dbReference type="SUPFAM" id="SSF56112">
    <property type="entry name" value="Protein kinase-like (PK-like)"/>
    <property type="match status" value="1"/>
</dbReference>
<keyword evidence="3" id="KW-0067">ATP-binding</keyword>
<dbReference type="InterPro" id="IPR011009">
    <property type="entry name" value="Kinase-like_dom_sf"/>
</dbReference>
<keyword evidence="2" id="KW-0677">Repeat</keyword>
<reference evidence="6 7" key="1">
    <citation type="journal article" date="2021" name="Nat. Plants">
        <title>The Taxus genome provides insights into paclitaxel biosynthesis.</title>
        <authorList>
            <person name="Xiong X."/>
            <person name="Gou J."/>
            <person name="Liao Q."/>
            <person name="Li Y."/>
            <person name="Zhou Q."/>
            <person name="Bi G."/>
            <person name="Li C."/>
            <person name="Du R."/>
            <person name="Wang X."/>
            <person name="Sun T."/>
            <person name="Guo L."/>
            <person name="Liang H."/>
            <person name="Lu P."/>
            <person name="Wu Y."/>
            <person name="Zhang Z."/>
            <person name="Ro D.K."/>
            <person name="Shang Y."/>
            <person name="Huang S."/>
            <person name="Yan J."/>
        </authorList>
    </citation>
    <scope>NUCLEOTIDE SEQUENCE [LARGE SCALE GENOMIC DNA]</scope>
    <source>
        <strain evidence="6">Ta-2019</strain>
    </source>
</reference>
<dbReference type="Proteomes" id="UP000824469">
    <property type="component" value="Unassembled WGS sequence"/>
</dbReference>